<feature type="transmembrane region" description="Helical" evidence="6">
    <location>
        <begin position="325"/>
        <end position="343"/>
    </location>
</feature>
<dbReference type="PANTHER" id="PTHR39087">
    <property type="entry name" value="UPF0104 MEMBRANE PROTEIN MJ1595"/>
    <property type="match status" value="1"/>
</dbReference>
<dbReference type="OrthoDB" id="1770457at2"/>
<feature type="transmembrane region" description="Helical" evidence="6">
    <location>
        <begin position="55"/>
        <end position="72"/>
    </location>
</feature>
<keyword evidence="3 6" id="KW-0812">Transmembrane</keyword>
<dbReference type="GO" id="GO:0005886">
    <property type="term" value="C:plasma membrane"/>
    <property type="evidence" value="ECO:0007669"/>
    <property type="project" value="UniProtKB-SubCell"/>
</dbReference>
<comment type="subcellular location">
    <subcellularLocation>
        <location evidence="1 6">Cell membrane</location>
        <topology evidence="1 6">Multi-pass membrane protein</topology>
    </subcellularLocation>
</comment>
<evidence type="ECO:0000256" key="5">
    <source>
        <dbReference type="ARBA" id="ARBA00023136"/>
    </source>
</evidence>
<evidence type="ECO:0000313" key="9">
    <source>
        <dbReference type="Proteomes" id="UP000094271"/>
    </source>
</evidence>
<evidence type="ECO:0000256" key="1">
    <source>
        <dbReference type="ARBA" id="ARBA00004651"/>
    </source>
</evidence>
<feature type="transmembrane region" description="Helical" evidence="6">
    <location>
        <begin position="144"/>
        <end position="163"/>
    </location>
</feature>
<evidence type="ECO:0000256" key="2">
    <source>
        <dbReference type="ARBA" id="ARBA00022475"/>
    </source>
</evidence>
<reference evidence="7 9" key="2">
    <citation type="submission" date="2016-08" db="EMBL/GenBank/DDBJ databases">
        <authorList>
            <person name="Seilhamer J.J."/>
        </authorList>
    </citation>
    <scope>NUCLEOTIDE SEQUENCE [LARGE SCALE GENOMIC DNA]</scope>
    <source>
        <strain evidence="7 9">NML150140-1</strain>
    </source>
</reference>
<feature type="transmembrane region" description="Helical" evidence="6">
    <location>
        <begin position="243"/>
        <end position="264"/>
    </location>
</feature>
<dbReference type="EMBL" id="MEHD01000036">
    <property type="protein sequence ID" value="ODR50033.1"/>
    <property type="molecule type" value="Genomic_DNA"/>
</dbReference>
<sequence length="364" mass="40013">MGAGNGEKKKEEGNGALKIRKNWGKWLFVLALIFLVCVANRKVLPEILREAARTSPILIGMSCLLSAGYFLTEGKIIQVMTGLNEPLRHQSAFTWGKGIACAFYCEFYRVATLGSGSGIAEIYYLNSYGVQAGTATGMSLVQYIMYKLAVAAYGIAGFLILTAKGESCVRGYGKLMLLGCLITVLVTAALLFVAIGKRACSVIFTFLKKKGKGRWEEKLLALEKQAELCQKEAGLLLKNPKKLLCIILLNILKVSFWYAVPWLFLAGKIPLSLPEIMLLTALIQMLAAVIPVPSGIGSVEYVFTLFFGVYAGSVSAVSAALMYRFATFLFPCIPGGVLAFRHYRWNKKRKISQAEERKECLSDY</sequence>
<reference evidence="8 10" key="1">
    <citation type="submission" date="2016-08" db="EMBL/GenBank/DDBJ databases">
        <title>Characterization of Isolates of Eisenbergiella tayi Derived from Blood Cultures, Using Whole Genome Sequencing.</title>
        <authorList>
            <person name="Bernier A.-M."/>
            <person name="Burdz T."/>
            <person name="Wiebe D."/>
            <person name="Bernard K."/>
        </authorList>
    </citation>
    <scope>NUCLEOTIDE SEQUENCE [LARGE SCALE GENOMIC DNA]</scope>
    <source>
        <strain evidence="8 10">NML120146</strain>
    </source>
</reference>
<comment type="function">
    <text evidence="6">Catalyzes the transfer of a lysyl group from L-lysyl-tRNA(Lys) to membrane-bound phosphatidylglycerol (PG), which produces lysylphosphatidylglycerol (LPG), a major component of the bacterial membrane with a positive net charge. LPG synthesis contributes to bacterial virulence as it is involved in the resistance mechanism against cationic antimicrobial peptides (CAMP) produces by the host's immune system (defensins, cathelicidins) and by the competing microorganisms.</text>
</comment>
<dbReference type="GO" id="GO:0006629">
    <property type="term" value="P:lipid metabolic process"/>
    <property type="evidence" value="ECO:0007669"/>
    <property type="project" value="UniProtKB-KW"/>
</dbReference>
<dbReference type="Pfam" id="PF03706">
    <property type="entry name" value="LPG_synthase_TM"/>
    <property type="match status" value="1"/>
</dbReference>
<dbReference type="GO" id="GO:0050071">
    <property type="term" value="F:phosphatidylglycerol lysyltransferase activity"/>
    <property type="evidence" value="ECO:0007669"/>
    <property type="project" value="UniProtKB-EC"/>
</dbReference>
<keyword evidence="5 6" id="KW-0472">Membrane</keyword>
<dbReference type="PANTHER" id="PTHR39087:SF2">
    <property type="entry name" value="UPF0104 MEMBRANE PROTEIN MJ1595"/>
    <property type="match status" value="1"/>
</dbReference>
<dbReference type="Proteomes" id="UP000094271">
    <property type="component" value="Unassembled WGS sequence"/>
</dbReference>
<evidence type="ECO:0000256" key="3">
    <source>
        <dbReference type="ARBA" id="ARBA00022692"/>
    </source>
</evidence>
<dbReference type="Proteomes" id="UP000094869">
    <property type="component" value="Unassembled WGS sequence"/>
</dbReference>
<keyword evidence="6" id="KW-0443">Lipid metabolism</keyword>
<accession>A0A1E3UB17</accession>
<name>A0A1E3UB17_9FIRM</name>
<keyword evidence="6" id="KW-0046">Antibiotic resistance</keyword>
<dbReference type="GO" id="GO:0046677">
    <property type="term" value="P:response to antibiotic"/>
    <property type="evidence" value="ECO:0007669"/>
    <property type="project" value="UniProtKB-KW"/>
</dbReference>
<evidence type="ECO:0000313" key="7">
    <source>
        <dbReference type="EMBL" id="ODR46079.1"/>
    </source>
</evidence>
<comment type="similarity">
    <text evidence="6">Belongs to the LPG synthase family.</text>
</comment>
<comment type="catalytic activity">
    <reaction evidence="6">
        <text>L-lysyl-tRNA(Lys) + a 1,2-diacyl-sn-glycero-3-phospho-(1'-sn-glycerol) = a 1,2-diacyl-sn-glycero-3-phospho-1'-(3'-O-L-lysyl)-sn-glycerol + tRNA(Lys)</text>
        <dbReference type="Rhea" id="RHEA:10668"/>
        <dbReference type="Rhea" id="RHEA-COMP:9696"/>
        <dbReference type="Rhea" id="RHEA-COMP:9697"/>
        <dbReference type="ChEBI" id="CHEBI:64716"/>
        <dbReference type="ChEBI" id="CHEBI:75792"/>
        <dbReference type="ChEBI" id="CHEBI:78442"/>
        <dbReference type="ChEBI" id="CHEBI:78529"/>
        <dbReference type="EC" id="2.3.2.3"/>
    </reaction>
</comment>
<keyword evidence="2" id="KW-1003">Cell membrane</keyword>
<dbReference type="EC" id="2.3.2.3" evidence="6"/>
<dbReference type="AlphaFoldDB" id="A0A1E3UB17"/>
<dbReference type="EMBL" id="MEHA01000025">
    <property type="protein sequence ID" value="ODR46079.1"/>
    <property type="molecule type" value="Genomic_DNA"/>
</dbReference>
<dbReference type="InterPro" id="IPR022791">
    <property type="entry name" value="L-PG_synthase/AglD"/>
</dbReference>
<comment type="caution">
    <text evidence="7">The sequence shown here is derived from an EMBL/GenBank/DDBJ whole genome shotgun (WGS) entry which is preliminary data.</text>
</comment>
<gene>
    <name evidence="6" type="primary">mprF</name>
    <name evidence="7" type="ORF">BEI59_26005</name>
    <name evidence="8" type="ORF">BEI63_23290</name>
</gene>
<feature type="transmembrane region" description="Helical" evidence="6">
    <location>
        <begin position="26"/>
        <end position="43"/>
    </location>
</feature>
<evidence type="ECO:0000256" key="4">
    <source>
        <dbReference type="ARBA" id="ARBA00022989"/>
    </source>
</evidence>
<evidence type="ECO:0000313" key="10">
    <source>
        <dbReference type="Proteomes" id="UP000094869"/>
    </source>
</evidence>
<organism evidence="7 9">
    <name type="scientific">Eisenbergiella tayi</name>
    <dbReference type="NCBI Taxonomy" id="1432052"/>
    <lineage>
        <taxon>Bacteria</taxon>
        <taxon>Bacillati</taxon>
        <taxon>Bacillota</taxon>
        <taxon>Clostridia</taxon>
        <taxon>Lachnospirales</taxon>
        <taxon>Lachnospiraceae</taxon>
        <taxon>Eisenbergiella</taxon>
    </lineage>
</organism>
<keyword evidence="10" id="KW-1185">Reference proteome</keyword>
<evidence type="ECO:0000313" key="8">
    <source>
        <dbReference type="EMBL" id="ODR50033.1"/>
    </source>
</evidence>
<keyword evidence="6" id="KW-0808">Transferase</keyword>
<evidence type="ECO:0000256" key="6">
    <source>
        <dbReference type="RuleBase" id="RU363042"/>
    </source>
</evidence>
<keyword evidence="4 6" id="KW-1133">Transmembrane helix</keyword>
<feature type="transmembrane region" description="Helical" evidence="6">
    <location>
        <begin position="175"/>
        <end position="195"/>
    </location>
</feature>
<protein>
    <recommendedName>
        <fullName evidence="6">Phosphatidylglycerol lysyltransferase</fullName>
        <ecNumber evidence="6">2.3.2.3</ecNumber>
    </recommendedName>
    <alternativeName>
        <fullName evidence="6">Lysylphosphatidylglycerol synthase</fullName>
    </alternativeName>
</protein>
<proteinExistence type="inferred from homology"/>